<accession>A0A0C3D1J9</accession>
<evidence type="ECO:0000313" key="1">
    <source>
        <dbReference type="EMBL" id="KIM50006.1"/>
    </source>
</evidence>
<dbReference type="InParanoid" id="A0A0C3D1J9"/>
<organism evidence="1 2">
    <name type="scientific">Scleroderma citrinum Foug A</name>
    <dbReference type="NCBI Taxonomy" id="1036808"/>
    <lineage>
        <taxon>Eukaryota</taxon>
        <taxon>Fungi</taxon>
        <taxon>Dikarya</taxon>
        <taxon>Basidiomycota</taxon>
        <taxon>Agaricomycotina</taxon>
        <taxon>Agaricomycetes</taxon>
        <taxon>Agaricomycetidae</taxon>
        <taxon>Boletales</taxon>
        <taxon>Sclerodermatineae</taxon>
        <taxon>Sclerodermataceae</taxon>
        <taxon>Scleroderma</taxon>
    </lineage>
</organism>
<dbReference type="EMBL" id="KN822843">
    <property type="protein sequence ID" value="KIM50006.1"/>
    <property type="molecule type" value="Genomic_DNA"/>
</dbReference>
<reference evidence="1 2" key="1">
    <citation type="submission" date="2014-04" db="EMBL/GenBank/DDBJ databases">
        <authorList>
            <consortium name="DOE Joint Genome Institute"/>
            <person name="Kuo A."/>
            <person name="Kohler A."/>
            <person name="Nagy L.G."/>
            <person name="Floudas D."/>
            <person name="Copeland A."/>
            <person name="Barry K.W."/>
            <person name="Cichocki N."/>
            <person name="Veneault-Fourrey C."/>
            <person name="LaButti K."/>
            <person name="Lindquist E.A."/>
            <person name="Lipzen A."/>
            <person name="Lundell T."/>
            <person name="Morin E."/>
            <person name="Murat C."/>
            <person name="Sun H."/>
            <person name="Tunlid A."/>
            <person name="Henrissat B."/>
            <person name="Grigoriev I.V."/>
            <person name="Hibbett D.S."/>
            <person name="Martin F."/>
            <person name="Nordberg H.P."/>
            <person name="Cantor M.N."/>
            <person name="Hua S.X."/>
        </authorList>
    </citation>
    <scope>NUCLEOTIDE SEQUENCE [LARGE SCALE GENOMIC DNA]</scope>
    <source>
        <strain evidence="1 2">Foug A</strain>
    </source>
</reference>
<name>A0A0C3D1J9_9AGAM</name>
<dbReference type="HOGENOM" id="CLU_2360994_0_0_1"/>
<keyword evidence="2" id="KW-1185">Reference proteome</keyword>
<dbReference type="Proteomes" id="UP000053989">
    <property type="component" value="Unassembled WGS sequence"/>
</dbReference>
<sequence>MGTYLLEIYPQRVPQLTHPSKALNGGWVARATQPSCSNSLQTTNPLALYTRRNLLVYTKYLNSSPKDELSISHVQGFDWCFNFWPINHFQVVFITN</sequence>
<proteinExistence type="predicted"/>
<gene>
    <name evidence="1" type="ORF">SCLCIDRAFT_34788</name>
</gene>
<dbReference type="AlphaFoldDB" id="A0A0C3D1J9"/>
<evidence type="ECO:0000313" key="2">
    <source>
        <dbReference type="Proteomes" id="UP000053989"/>
    </source>
</evidence>
<protein>
    <submittedName>
        <fullName evidence="1">Uncharacterized protein</fullName>
    </submittedName>
</protein>
<reference evidence="2" key="2">
    <citation type="submission" date="2015-01" db="EMBL/GenBank/DDBJ databases">
        <title>Evolutionary Origins and Diversification of the Mycorrhizal Mutualists.</title>
        <authorList>
            <consortium name="DOE Joint Genome Institute"/>
            <consortium name="Mycorrhizal Genomics Consortium"/>
            <person name="Kohler A."/>
            <person name="Kuo A."/>
            <person name="Nagy L.G."/>
            <person name="Floudas D."/>
            <person name="Copeland A."/>
            <person name="Barry K.W."/>
            <person name="Cichocki N."/>
            <person name="Veneault-Fourrey C."/>
            <person name="LaButti K."/>
            <person name="Lindquist E.A."/>
            <person name="Lipzen A."/>
            <person name="Lundell T."/>
            <person name="Morin E."/>
            <person name="Murat C."/>
            <person name="Riley R."/>
            <person name="Ohm R."/>
            <person name="Sun H."/>
            <person name="Tunlid A."/>
            <person name="Henrissat B."/>
            <person name="Grigoriev I.V."/>
            <person name="Hibbett D.S."/>
            <person name="Martin F."/>
        </authorList>
    </citation>
    <scope>NUCLEOTIDE SEQUENCE [LARGE SCALE GENOMIC DNA]</scope>
    <source>
        <strain evidence="2">Foug A</strain>
    </source>
</reference>